<dbReference type="Proteomes" id="UP000593561">
    <property type="component" value="Unassembled WGS sequence"/>
</dbReference>
<dbReference type="GO" id="GO:0000225">
    <property type="term" value="F:N-acetylglucosaminylphosphatidylinositol deacetylase activity"/>
    <property type="evidence" value="ECO:0007669"/>
    <property type="project" value="UniProtKB-EC"/>
</dbReference>
<dbReference type="PANTHER" id="PTHR12993:SF11">
    <property type="entry name" value="N-ACETYLGLUCOSAMINYL-PHOSPHATIDYLINOSITOL DE-N-ACETYLASE"/>
    <property type="match status" value="1"/>
</dbReference>
<sequence>MGSSRKDELYRACVVHKDGFGQVWNHGLVAQIIEEEVYSHVIDVIITFDSYGVSGHCNHGDVHYGVR</sequence>
<proteinExistence type="inferred from homology"/>
<organism evidence="3 4">
    <name type="scientific">Gossypium davidsonii</name>
    <name type="common">Davidson's cotton</name>
    <name type="synonym">Gossypium klotzschianum subsp. davidsonii</name>
    <dbReference type="NCBI Taxonomy" id="34287"/>
    <lineage>
        <taxon>Eukaryota</taxon>
        <taxon>Viridiplantae</taxon>
        <taxon>Streptophyta</taxon>
        <taxon>Embryophyta</taxon>
        <taxon>Tracheophyta</taxon>
        <taxon>Spermatophyta</taxon>
        <taxon>Magnoliopsida</taxon>
        <taxon>eudicotyledons</taxon>
        <taxon>Gunneridae</taxon>
        <taxon>Pentapetalae</taxon>
        <taxon>rosids</taxon>
        <taxon>malvids</taxon>
        <taxon>Malvales</taxon>
        <taxon>Malvaceae</taxon>
        <taxon>Malvoideae</taxon>
        <taxon>Gossypium</taxon>
    </lineage>
</organism>
<evidence type="ECO:0000256" key="2">
    <source>
        <dbReference type="ARBA" id="ARBA00012176"/>
    </source>
</evidence>
<comment type="caution">
    <text evidence="3">The sequence shown here is derived from an EMBL/GenBank/DDBJ whole genome shotgun (WGS) entry which is preliminary data.</text>
</comment>
<keyword evidence="4" id="KW-1185">Reference proteome</keyword>
<dbReference type="GO" id="GO:0016020">
    <property type="term" value="C:membrane"/>
    <property type="evidence" value="ECO:0007669"/>
    <property type="project" value="GOC"/>
</dbReference>
<evidence type="ECO:0000313" key="3">
    <source>
        <dbReference type="EMBL" id="MBA0630094.1"/>
    </source>
</evidence>
<dbReference type="GO" id="GO:0005783">
    <property type="term" value="C:endoplasmic reticulum"/>
    <property type="evidence" value="ECO:0007669"/>
    <property type="project" value="TreeGrafter"/>
</dbReference>
<dbReference type="SUPFAM" id="SSF102588">
    <property type="entry name" value="LmbE-like"/>
    <property type="match status" value="1"/>
</dbReference>
<dbReference type="AlphaFoldDB" id="A0A7J8SVG4"/>
<dbReference type="EMBL" id="JABFAC010000012">
    <property type="protein sequence ID" value="MBA0630094.1"/>
    <property type="molecule type" value="Genomic_DNA"/>
</dbReference>
<dbReference type="GO" id="GO:0006506">
    <property type="term" value="P:GPI anchor biosynthetic process"/>
    <property type="evidence" value="ECO:0007669"/>
    <property type="project" value="UniProtKB-UniPathway"/>
</dbReference>
<comment type="similarity">
    <text evidence="1">Belongs to the PIGL family.</text>
</comment>
<evidence type="ECO:0000313" key="4">
    <source>
        <dbReference type="Proteomes" id="UP000593561"/>
    </source>
</evidence>
<dbReference type="UniPathway" id="UPA00196"/>
<accession>A0A7J8SVG4</accession>
<name>A0A7J8SVG4_GOSDV</name>
<evidence type="ECO:0000256" key="1">
    <source>
        <dbReference type="ARBA" id="ARBA00006066"/>
    </source>
</evidence>
<dbReference type="InterPro" id="IPR003737">
    <property type="entry name" value="GlcNAc_PI_deacetylase-related"/>
</dbReference>
<protein>
    <recommendedName>
        <fullName evidence="2">N-acetylglucosaminylphosphatidylinositol deacetylase</fullName>
        <ecNumber evidence="2">3.5.1.89</ecNumber>
    </recommendedName>
</protein>
<dbReference type="EC" id="3.5.1.89" evidence="2"/>
<dbReference type="InterPro" id="IPR024078">
    <property type="entry name" value="LmbE-like_dom_sf"/>
</dbReference>
<gene>
    <name evidence="3" type="ORF">Godav_002223</name>
</gene>
<dbReference type="PANTHER" id="PTHR12993">
    <property type="entry name" value="N-ACETYLGLUCOSAMINYL-PHOSPHATIDYLINOSITOL DE-N-ACETYLASE-RELATED"/>
    <property type="match status" value="1"/>
</dbReference>
<reference evidence="3 4" key="1">
    <citation type="journal article" date="2019" name="Genome Biol. Evol.">
        <title>Insights into the evolution of the New World diploid cottons (Gossypium, subgenus Houzingenia) based on genome sequencing.</title>
        <authorList>
            <person name="Grover C.E."/>
            <person name="Arick M.A. 2nd"/>
            <person name="Thrash A."/>
            <person name="Conover J.L."/>
            <person name="Sanders W.S."/>
            <person name="Peterson D.G."/>
            <person name="Frelichowski J.E."/>
            <person name="Scheffler J.A."/>
            <person name="Scheffler B.E."/>
            <person name="Wendel J.F."/>
        </authorList>
    </citation>
    <scope>NUCLEOTIDE SEQUENCE [LARGE SCALE GENOMIC DNA]</scope>
    <source>
        <strain evidence="3">27</strain>
        <tissue evidence="3">Leaf</tissue>
    </source>
</reference>